<evidence type="ECO:0000256" key="3">
    <source>
        <dbReference type="ARBA" id="ARBA00022763"/>
    </source>
</evidence>
<comment type="caution">
    <text evidence="9">Lacks conserved residue(s) required for the propagation of feature annotation.</text>
</comment>
<dbReference type="Gene3D" id="1.10.10.10">
    <property type="entry name" value="Winged helix-like DNA-binding domain superfamily/Winged helix DNA-binding domain"/>
    <property type="match status" value="1"/>
</dbReference>
<comment type="domain">
    <text evidence="9">Has 3 domains, the large (RuvB-L) and small ATPase (RuvB-S) domains and the C-terminal head (RuvB-H) domain. The head domain binds DNA, while the ATPase domains jointly bind ATP, ADP or are empty depending on the state of the subunit in the translocation cycle. During a single DNA translocation step the structure of each domain remains the same, but their relative positions change.</text>
</comment>
<dbReference type="CDD" id="cd00009">
    <property type="entry name" value="AAA"/>
    <property type="match status" value="1"/>
</dbReference>
<dbReference type="Proteomes" id="UP000229641">
    <property type="component" value="Unassembled WGS sequence"/>
</dbReference>
<feature type="binding site" evidence="9">
    <location>
        <position position="193"/>
    </location>
    <ligand>
        <name>ATP</name>
        <dbReference type="ChEBI" id="CHEBI:30616"/>
    </ligand>
</feature>
<keyword evidence="4 9" id="KW-0378">Hydrolase</keyword>
<dbReference type="HAMAP" id="MF_00016">
    <property type="entry name" value="DNA_HJ_migration_RuvB"/>
    <property type="match status" value="1"/>
</dbReference>
<dbReference type="InterPro" id="IPR036388">
    <property type="entry name" value="WH-like_DNA-bd_sf"/>
</dbReference>
<feature type="binding site" evidence="9">
    <location>
        <position position="203"/>
    </location>
    <ligand>
        <name>ATP</name>
        <dbReference type="ChEBI" id="CHEBI:30616"/>
    </ligand>
</feature>
<dbReference type="EMBL" id="PCWA01000084">
    <property type="protein sequence ID" value="PIQ88886.1"/>
    <property type="molecule type" value="Genomic_DNA"/>
</dbReference>
<dbReference type="EC" id="3.6.4.-" evidence="9"/>
<comment type="subunit">
    <text evidence="9">Homohexamer. Forms an RuvA(8)-RuvB(12)-Holliday junction (HJ) complex. HJ DNA is sandwiched between 2 RuvA tetramers; dsDNA enters through RuvA and exits via RuvB. An RuvB hexamer assembles on each DNA strand where it exits the tetramer. Each RuvB hexamer is contacted by two RuvA subunits (via domain III) on 2 adjacent RuvB subunits; this complex drives branch migration. In the full resolvosome a probable DNA-RuvA(4)-RuvB(12)-RuvC(2) complex forms which resolves the HJ.</text>
</comment>
<dbReference type="SMART" id="SM00382">
    <property type="entry name" value="AAA"/>
    <property type="match status" value="1"/>
</dbReference>
<feature type="binding site" evidence="9">
    <location>
        <position position="88"/>
    </location>
    <ligand>
        <name>ATP</name>
        <dbReference type="ChEBI" id="CHEBI:30616"/>
    </ligand>
</feature>
<feature type="binding site" evidence="9">
    <location>
        <position position="42"/>
    </location>
    <ligand>
        <name>ATP</name>
        <dbReference type="ChEBI" id="CHEBI:30616"/>
    </ligand>
</feature>
<dbReference type="InterPro" id="IPR008823">
    <property type="entry name" value="RuvB_wg_C"/>
</dbReference>
<dbReference type="AlphaFoldDB" id="A0A2H0LWX8"/>
<keyword evidence="12" id="KW-0347">Helicase</keyword>
<evidence type="ECO:0000256" key="2">
    <source>
        <dbReference type="ARBA" id="ARBA00022741"/>
    </source>
</evidence>
<evidence type="ECO:0000259" key="11">
    <source>
        <dbReference type="SMART" id="SM00382"/>
    </source>
</evidence>
<dbReference type="PANTHER" id="PTHR42848">
    <property type="match status" value="1"/>
</dbReference>
<evidence type="ECO:0000256" key="10">
    <source>
        <dbReference type="SAM" id="MobiDB-lite"/>
    </source>
</evidence>
<evidence type="ECO:0000256" key="1">
    <source>
        <dbReference type="ARBA" id="ARBA00022490"/>
    </source>
</evidence>
<dbReference type="GO" id="GO:0005737">
    <property type="term" value="C:cytoplasm"/>
    <property type="evidence" value="ECO:0007669"/>
    <property type="project" value="UniProtKB-SubCell"/>
</dbReference>
<dbReference type="GO" id="GO:0000400">
    <property type="term" value="F:four-way junction DNA binding"/>
    <property type="evidence" value="ECO:0007669"/>
    <property type="project" value="UniProtKB-UniRule"/>
</dbReference>
<feature type="binding site" evidence="9">
    <location>
        <position position="333"/>
    </location>
    <ligand>
        <name>DNA</name>
        <dbReference type="ChEBI" id="CHEBI:16991"/>
    </ligand>
</feature>
<evidence type="ECO:0000256" key="6">
    <source>
        <dbReference type="ARBA" id="ARBA00023125"/>
    </source>
</evidence>
<dbReference type="InterPro" id="IPR008824">
    <property type="entry name" value="RuvB-like_N"/>
</dbReference>
<dbReference type="GO" id="GO:0005524">
    <property type="term" value="F:ATP binding"/>
    <property type="evidence" value="ECO:0007669"/>
    <property type="project" value="UniProtKB-UniRule"/>
</dbReference>
<dbReference type="InterPro" id="IPR027417">
    <property type="entry name" value="P-loop_NTPase"/>
</dbReference>
<comment type="similarity">
    <text evidence="9">Belongs to the RuvB family.</text>
</comment>
<dbReference type="InterPro" id="IPR003593">
    <property type="entry name" value="AAA+_ATPase"/>
</dbReference>
<dbReference type="InterPro" id="IPR041445">
    <property type="entry name" value="AAA_lid_4"/>
</dbReference>
<dbReference type="SUPFAM" id="SSF52540">
    <property type="entry name" value="P-loop containing nucleoside triphosphate hydrolases"/>
    <property type="match status" value="1"/>
</dbReference>
<sequence>MAQGRKKIITQDNTFPPQGPPSVASDFIRQETEEDVVLNLSLRPSKLSEFVGQEKIVESLKIAIAAAKERKESLEHVFLSGPPGLGKTALSFIIAHEMGTKVTATSGPAIERAGDLIGILTNLEAGDILFIDEIHRMSKVVEEFLYPAMENSQIDFIIDKGPYARTIKFNLKRFTLIGATTRSGLLSSALRSRFGIFYHFDFYPPEDLATIIKRSADLLGIKIEEDAALEIANRSRGTPRIANRLLRRVRDYAQVKDKSNTITKKTAEISLSSLRIDSHGLDDHDRKVLSTIIELYNGGPVGIDSLAASLNEEVDTLVDTIEPYLLKSGYLKRTSRGRQATKLAFEHLGKKREGQGELF</sequence>
<comment type="caution">
    <text evidence="12">The sequence shown here is derived from an EMBL/GenBank/DDBJ whole genome shotgun (WGS) entry which is preliminary data.</text>
</comment>
<proteinExistence type="inferred from homology"/>
<dbReference type="GO" id="GO:0048476">
    <property type="term" value="C:Holliday junction resolvase complex"/>
    <property type="evidence" value="ECO:0007669"/>
    <property type="project" value="UniProtKB-UniRule"/>
</dbReference>
<dbReference type="NCBIfam" id="TIGR00635">
    <property type="entry name" value="ruvB"/>
    <property type="match status" value="1"/>
</dbReference>
<feature type="binding site" evidence="9">
    <location>
        <position position="88"/>
    </location>
    <ligand>
        <name>Mg(2+)</name>
        <dbReference type="ChEBI" id="CHEBI:18420"/>
    </ligand>
</feature>
<evidence type="ECO:0000256" key="7">
    <source>
        <dbReference type="ARBA" id="ARBA00023172"/>
    </source>
</evidence>
<reference evidence="12 13" key="1">
    <citation type="submission" date="2017-09" db="EMBL/GenBank/DDBJ databases">
        <title>Depth-based differentiation of microbial function through sediment-hosted aquifers and enrichment of novel symbionts in the deep terrestrial subsurface.</title>
        <authorList>
            <person name="Probst A.J."/>
            <person name="Ladd B."/>
            <person name="Jarett J.K."/>
            <person name="Geller-Mcgrath D.E."/>
            <person name="Sieber C.M."/>
            <person name="Emerson J.B."/>
            <person name="Anantharaman K."/>
            <person name="Thomas B.C."/>
            <person name="Malmstrom R."/>
            <person name="Stieglmeier M."/>
            <person name="Klingl A."/>
            <person name="Woyke T."/>
            <person name="Ryan C.M."/>
            <person name="Banfield J.F."/>
        </authorList>
    </citation>
    <scope>NUCLEOTIDE SEQUENCE [LARGE SCALE GENOMIC DNA]</scope>
    <source>
        <strain evidence="12">CG11_big_fil_rev_8_21_14_0_20_42_13</strain>
    </source>
</reference>
<feature type="region of interest" description="Disordered" evidence="10">
    <location>
        <begin position="1"/>
        <end position="22"/>
    </location>
</feature>
<keyword evidence="3 9" id="KW-0227">DNA damage</keyword>
<dbReference type="Gene3D" id="3.40.50.300">
    <property type="entry name" value="P-loop containing nucleotide triphosphate hydrolases"/>
    <property type="match status" value="1"/>
</dbReference>
<feature type="binding site" evidence="9">
    <location>
        <position position="43"/>
    </location>
    <ligand>
        <name>ATP</name>
        <dbReference type="ChEBI" id="CHEBI:30616"/>
    </ligand>
</feature>
<organism evidence="12 13">
    <name type="scientific">Candidatus Ghiorseimicrobium undicola</name>
    <dbReference type="NCBI Taxonomy" id="1974746"/>
    <lineage>
        <taxon>Bacteria</taxon>
        <taxon>Pseudomonadati</taxon>
        <taxon>Candidatus Omnitrophota</taxon>
        <taxon>Candidatus Ghiorseimicrobium</taxon>
    </lineage>
</organism>
<dbReference type="Pfam" id="PF17864">
    <property type="entry name" value="AAA_lid_4"/>
    <property type="match status" value="1"/>
</dbReference>
<evidence type="ECO:0000256" key="9">
    <source>
        <dbReference type="HAMAP-Rule" id="MF_00016"/>
    </source>
</evidence>
<evidence type="ECO:0000256" key="5">
    <source>
        <dbReference type="ARBA" id="ARBA00022840"/>
    </source>
</evidence>
<name>A0A2H0LWX8_9BACT</name>
<keyword evidence="5 9" id="KW-0067">ATP-binding</keyword>
<accession>A0A2H0LWX8</accession>
<evidence type="ECO:0000256" key="8">
    <source>
        <dbReference type="ARBA" id="ARBA00023204"/>
    </source>
</evidence>
<evidence type="ECO:0000313" key="13">
    <source>
        <dbReference type="Proteomes" id="UP000229641"/>
    </source>
</evidence>
<protein>
    <recommendedName>
        <fullName evidence="9">Holliday junction branch migration complex subunit RuvB</fullName>
        <ecNumber evidence="9">3.6.4.-</ecNumber>
    </recommendedName>
</protein>
<comment type="function">
    <text evidence="9">The RuvA-RuvB-RuvC complex processes Holliday junction (HJ) DNA during genetic recombination and DNA repair, while the RuvA-RuvB complex plays an important role in the rescue of blocked DNA replication forks via replication fork reversal (RFR). RuvA specifically binds to HJ cruciform DNA, conferring on it an open structure. The RuvB hexamer acts as an ATP-dependent pump, pulling dsDNA into and through the RuvAB complex. RuvB forms 2 homohexamers on either side of HJ DNA bound by 1 or 2 RuvA tetramers; 4 subunits per hexamer contact DNA at a time. Coordinated motions by a converter formed by DNA-disengaged RuvB subunits stimulates ATP hydrolysis and nucleotide exchange. Immobilization of the converter enables RuvB to convert the ATP-contained energy into a lever motion, pulling 2 nucleotides of DNA out of the RuvA tetramer per ATP hydrolyzed, thus driving DNA branch migration. The RuvB motors rotate together with the DNA substrate, which together with the progressing nucleotide cycle form the mechanistic basis for DNA recombination by continuous HJ branch migration. Branch migration allows RuvC to scan DNA until it finds its consensus sequence, where it cleaves and resolves cruciform DNA.</text>
</comment>
<keyword evidence="6 9" id="KW-0238">DNA-binding</keyword>
<dbReference type="GO" id="GO:0016887">
    <property type="term" value="F:ATP hydrolysis activity"/>
    <property type="evidence" value="ECO:0007669"/>
    <property type="project" value="RHEA"/>
</dbReference>
<feature type="binding site" evidence="9">
    <location>
        <position position="338"/>
    </location>
    <ligand>
        <name>DNA</name>
        <dbReference type="ChEBI" id="CHEBI:16991"/>
    </ligand>
</feature>
<dbReference type="Gene3D" id="1.10.8.60">
    <property type="match status" value="1"/>
</dbReference>
<evidence type="ECO:0000256" key="4">
    <source>
        <dbReference type="ARBA" id="ARBA00022801"/>
    </source>
</evidence>
<dbReference type="GO" id="GO:0006281">
    <property type="term" value="P:DNA repair"/>
    <property type="evidence" value="ECO:0007669"/>
    <property type="project" value="UniProtKB-UniRule"/>
</dbReference>
<dbReference type="GO" id="GO:0006310">
    <property type="term" value="P:DNA recombination"/>
    <property type="evidence" value="ECO:0007669"/>
    <property type="project" value="UniProtKB-UniRule"/>
</dbReference>
<feature type="binding site" evidence="9">
    <location>
        <position position="240"/>
    </location>
    <ligand>
        <name>ATP</name>
        <dbReference type="ChEBI" id="CHEBI:30616"/>
    </ligand>
</feature>
<dbReference type="GO" id="GO:0009378">
    <property type="term" value="F:four-way junction helicase activity"/>
    <property type="evidence" value="ECO:0007669"/>
    <property type="project" value="InterPro"/>
</dbReference>
<feature type="region of interest" description="Head domain (RuvB-H)" evidence="9">
    <location>
        <begin position="278"/>
        <end position="359"/>
    </location>
</feature>
<gene>
    <name evidence="9" type="primary">ruvB</name>
    <name evidence="12" type="ORF">COV72_06310</name>
</gene>
<dbReference type="NCBIfam" id="NF000868">
    <property type="entry name" value="PRK00080.1"/>
    <property type="match status" value="1"/>
</dbReference>
<dbReference type="InterPro" id="IPR004605">
    <property type="entry name" value="DNA_helicase_Holl-junc_RuvB"/>
</dbReference>
<comment type="subcellular location">
    <subcellularLocation>
        <location evidence="9">Cytoplasm</location>
    </subcellularLocation>
</comment>
<dbReference type="SUPFAM" id="SSF46785">
    <property type="entry name" value="Winged helix' DNA-binding domain"/>
    <property type="match status" value="1"/>
</dbReference>
<dbReference type="InterPro" id="IPR036390">
    <property type="entry name" value="WH_DNA-bd_sf"/>
</dbReference>
<keyword evidence="7 9" id="KW-0233">DNA recombination</keyword>
<feature type="domain" description="AAA+ ATPase" evidence="11">
    <location>
        <begin position="73"/>
        <end position="206"/>
    </location>
</feature>
<keyword evidence="1 9" id="KW-0963">Cytoplasm</keyword>
<feature type="binding site" evidence="9">
    <location>
        <position position="84"/>
    </location>
    <ligand>
        <name>ATP</name>
        <dbReference type="ChEBI" id="CHEBI:30616"/>
    </ligand>
</feature>
<dbReference type="Pfam" id="PF05496">
    <property type="entry name" value="RuvB_N"/>
    <property type="match status" value="1"/>
</dbReference>
<feature type="binding site" evidence="9">
    <location>
        <position position="87"/>
    </location>
    <ligand>
        <name>ATP</name>
        <dbReference type="ChEBI" id="CHEBI:30616"/>
    </ligand>
</feature>
<dbReference type="Pfam" id="PF05491">
    <property type="entry name" value="WHD_RuvB"/>
    <property type="match status" value="1"/>
</dbReference>
<keyword evidence="2 9" id="KW-0547">Nucleotide-binding</keyword>
<dbReference type="PANTHER" id="PTHR42848:SF1">
    <property type="entry name" value="HOLLIDAY JUNCTION BRANCH MIGRATION COMPLEX SUBUNIT RUVB"/>
    <property type="match status" value="1"/>
</dbReference>
<evidence type="ECO:0000313" key="12">
    <source>
        <dbReference type="EMBL" id="PIQ88886.1"/>
    </source>
</evidence>
<comment type="catalytic activity">
    <reaction evidence="9">
        <text>ATP + H2O = ADP + phosphate + H(+)</text>
        <dbReference type="Rhea" id="RHEA:13065"/>
        <dbReference type="ChEBI" id="CHEBI:15377"/>
        <dbReference type="ChEBI" id="CHEBI:15378"/>
        <dbReference type="ChEBI" id="CHEBI:30616"/>
        <dbReference type="ChEBI" id="CHEBI:43474"/>
        <dbReference type="ChEBI" id="CHEBI:456216"/>
    </reaction>
</comment>
<keyword evidence="8 9" id="KW-0234">DNA repair</keyword>